<protein>
    <submittedName>
        <fullName evidence="1">Uncharacterized protein</fullName>
    </submittedName>
</protein>
<dbReference type="Gramene" id="TVU30730">
    <property type="protein sequence ID" value="TVU30730"/>
    <property type="gene ID" value="EJB05_22365"/>
</dbReference>
<name>A0A5J9V619_9POAL</name>
<organism evidence="1 2">
    <name type="scientific">Eragrostis curvula</name>
    <name type="common">weeping love grass</name>
    <dbReference type="NCBI Taxonomy" id="38414"/>
    <lineage>
        <taxon>Eukaryota</taxon>
        <taxon>Viridiplantae</taxon>
        <taxon>Streptophyta</taxon>
        <taxon>Embryophyta</taxon>
        <taxon>Tracheophyta</taxon>
        <taxon>Spermatophyta</taxon>
        <taxon>Magnoliopsida</taxon>
        <taxon>Liliopsida</taxon>
        <taxon>Poales</taxon>
        <taxon>Poaceae</taxon>
        <taxon>PACMAD clade</taxon>
        <taxon>Chloridoideae</taxon>
        <taxon>Eragrostideae</taxon>
        <taxon>Eragrostidinae</taxon>
        <taxon>Eragrostis</taxon>
    </lineage>
</organism>
<accession>A0A5J9V619</accession>
<reference evidence="1 2" key="1">
    <citation type="journal article" date="2019" name="Sci. Rep.">
        <title>A high-quality genome of Eragrostis curvula grass provides insights into Poaceae evolution and supports new strategies to enhance forage quality.</title>
        <authorList>
            <person name="Carballo J."/>
            <person name="Santos B.A.C.M."/>
            <person name="Zappacosta D."/>
            <person name="Garbus I."/>
            <person name="Selva J.P."/>
            <person name="Gallo C.A."/>
            <person name="Diaz A."/>
            <person name="Albertini E."/>
            <person name="Caccamo M."/>
            <person name="Echenique V."/>
        </authorList>
    </citation>
    <scope>NUCLEOTIDE SEQUENCE [LARGE SCALE GENOMIC DNA]</scope>
    <source>
        <strain evidence="2">cv. Victoria</strain>
        <tissue evidence="1">Leaf</tissue>
    </source>
</reference>
<evidence type="ECO:0000313" key="1">
    <source>
        <dbReference type="EMBL" id="TVU30730.1"/>
    </source>
</evidence>
<proteinExistence type="predicted"/>
<sequence length="70" mass="7579">MSSAPICAAATIGTSGMGNKLFDFVALLHIDVHMILAIWSASNSLFPTTDSTRTAWMPIMRPSQKNVELI</sequence>
<gene>
    <name evidence="1" type="ORF">EJB05_22365</name>
</gene>
<dbReference type="EMBL" id="RWGY01000011">
    <property type="protein sequence ID" value="TVU30730.1"/>
    <property type="molecule type" value="Genomic_DNA"/>
</dbReference>
<evidence type="ECO:0000313" key="2">
    <source>
        <dbReference type="Proteomes" id="UP000324897"/>
    </source>
</evidence>
<dbReference type="AlphaFoldDB" id="A0A5J9V619"/>
<keyword evidence="2" id="KW-1185">Reference proteome</keyword>
<dbReference type="Proteomes" id="UP000324897">
    <property type="component" value="Chromosome 1"/>
</dbReference>
<comment type="caution">
    <text evidence="1">The sequence shown here is derived from an EMBL/GenBank/DDBJ whole genome shotgun (WGS) entry which is preliminary data.</text>
</comment>